<sequence length="159" mass="18812">MQDQRILDNDDVRVFGSKAVPGRGGNLKIVDPFTFGRETDDGWQIQNSERLKKKLKRTMLLELSRKDAMPDERAKTVRNVWNLNVKDRWRLYRRWLMDVAEEYRRTISLFQEQFEEGAKRLKDIKDLEDLEILKKAHVVGMTTTALQSTANFCNYCDRE</sequence>
<dbReference type="Proteomes" id="UP001163046">
    <property type="component" value="Unassembled WGS sequence"/>
</dbReference>
<dbReference type="AlphaFoldDB" id="A0A9W9YC64"/>
<dbReference type="EMBL" id="MU827786">
    <property type="protein sequence ID" value="KAJ7333526.1"/>
    <property type="molecule type" value="Genomic_DNA"/>
</dbReference>
<evidence type="ECO:0000313" key="1">
    <source>
        <dbReference type="EMBL" id="KAJ7333526.1"/>
    </source>
</evidence>
<name>A0A9W9YC64_9CNID</name>
<gene>
    <name evidence="1" type="primary">ZNFX1_14</name>
    <name evidence="1" type="ORF">OS493_017063</name>
</gene>
<protein>
    <submittedName>
        <fullName evidence="1">NFX1-type zinc finger-containing protein 1</fullName>
    </submittedName>
</protein>
<keyword evidence="2" id="KW-1185">Reference proteome</keyword>
<accession>A0A9W9YC64</accession>
<reference evidence="1" key="1">
    <citation type="submission" date="2023-01" db="EMBL/GenBank/DDBJ databases">
        <title>Genome assembly of the deep-sea coral Lophelia pertusa.</title>
        <authorList>
            <person name="Herrera S."/>
            <person name="Cordes E."/>
        </authorList>
    </citation>
    <scope>NUCLEOTIDE SEQUENCE</scope>
    <source>
        <strain evidence="1">USNM1676648</strain>
        <tissue evidence="1">Polyp</tissue>
    </source>
</reference>
<organism evidence="1 2">
    <name type="scientific">Desmophyllum pertusum</name>
    <dbReference type="NCBI Taxonomy" id="174260"/>
    <lineage>
        <taxon>Eukaryota</taxon>
        <taxon>Metazoa</taxon>
        <taxon>Cnidaria</taxon>
        <taxon>Anthozoa</taxon>
        <taxon>Hexacorallia</taxon>
        <taxon>Scleractinia</taxon>
        <taxon>Caryophylliina</taxon>
        <taxon>Caryophylliidae</taxon>
        <taxon>Desmophyllum</taxon>
    </lineage>
</organism>
<proteinExistence type="predicted"/>
<dbReference type="OrthoDB" id="2423195at2759"/>
<evidence type="ECO:0000313" key="2">
    <source>
        <dbReference type="Proteomes" id="UP001163046"/>
    </source>
</evidence>
<comment type="caution">
    <text evidence="1">The sequence shown here is derived from an EMBL/GenBank/DDBJ whole genome shotgun (WGS) entry which is preliminary data.</text>
</comment>